<dbReference type="GO" id="GO:0030427">
    <property type="term" value="C:site of polarized growth"/>
    <property type="evidence" value="ECO:0007669"/>
    <property type="project" value="TreeGrafter"/>
</dbReference>
<name>A0A9W8AUN9_9FUNG</name>
<accession>A0A9W8AUN9</accession>
<dbReference type="PANTHER" id="PTHR12295">
    <property type="entry name" value="FURRY-RELATED"/>
    <property type="match status" value="1"/>
</dbReference>
<gene>
    <name evidence="4" type="primary">TAO3_1</name>
    <name evidence="4" type="ORF">IWQ62_001588</name>
</gene>
<evidence type="ECO:0000313" key="4">
    <source>
        <dbReference type="EMBL" id="KAJ1967864.1"/>
    </source>
</evidence>
<proteinExistence type="predicted"/>
<dbReference type="EMBL" id="JANBPY010000270">
    <property type="protein sequence ID" value="KAJ1967864.1"/>
    <property type="molecule type" value="Genomic_DNA"/>
</dbReference>
<evidence type="ECO:0000259" key="2">
    <source>
        <dbReference type="Pfam" id="PF14225"/>
    </source>
</evidence>
<dbReference type="Pfam" id="PF14228">
    <property type="entry name" value="MOR2-PAG1_mid"/>
    <property type="match status" value="2"/>
</dbReference>
<dbReference type="Proteomes" id="UP001150925">
    <property type="component" value="Unassembled WGS sequence"/>
</dbReference>
<evidence type="ECO:0000259" key="3">
    <source>
        <dbReference type="Pfam" id="PF14228"/>
    </source>
</evidence>
<keyword evidence="5" id="KW-1185">Reference proteome</keyword>
<feature type="region of interest" description="Disordered" evidence="1">
    <location>
        <begin position="1362"/>
        <end position="1396"/>
    </location>
</feature>
<organism evidence="4 5">
    <name type="scientific">Dispira parvispora</name>
    <dbReference type="NCBI Taxonomy" id="1520584"/>
    <lineage>
        <taxon>Eukaryota</taxon>
        <taxon>Fungi</taxon>
        <taxon>Fungi incertae sedis</taxon>
        <taxon>Zoopagomycota</taxon>
        <taxon>Kickxellomycotina</taxon>
        <taxon>Dimargaritomycetes</taxon>
        <taxon>Dimargaritales</taxon>
        <taxon>Dimargaritaceae</taxon>
        <taxon>Dispira</taxon>
    </lineage>
</organism>
<evidence type="ECO:0000256" key="1">
    <source>
        <dbReference type="SAM" id="MobiDB-lite"/>
    </source>
</evidence>
<dbReference type="InterPro" id="IPR039867">
    <property type="entry name" value="Furry/Tao3/Mor2"/>
</dbReference>
<feature type="compositionally biased region" description="Low complexity" evidence="1">
    <location>
        <begin position="12"/>
        <end position="22"/>
    </location>
</feature>
<dbReference type="GO" id="GO:0000902">
    <property type="term" value="P:cell morphogenesis"/>
    <property type="evidence" value="ECO:0007669"/>
    <property type="project" value="InterPro"/>
</dbReference>
<dbReference type="SUPFAM" id="SSF48371">
    <property type="entry name" value="ARM repeat"/>
    <property type="match status" value="1"/>
</dbReference>
<dbReference type="PANTHER" id="PTHR12295:SF30">
    <property type="entry name" value="PROTEIN FURRY"/>
    <property type="match status" value="1"/>
</dbReference>
<feature type="region of interest" description="Disordered" evidence="1">
    <location>
        <begin position="1"/>
        <end position="22"/>
    </location>
</feature>
<feature type="non-terminal residue" evidence="4">
    <location>
        <position position="1"/>
    </location>
</feature>
<evidence type="ECO:0000313" key="5">
    <source>
        <dbReference type="Proteomes" id="UP001150925"/>
    </source>
</evidence>
<protein>
    <submittedName>
        <fullName evidence="4">Cell morphogenesis protein PAG1</fullName>
    </submittedName>
</protein>
<reference evidence="4" key="1">
    <citation type="submission" date="2022-07" db="EMBL/GenBank/DDBJ databases">
        <title>Phylogenomic reconstructions and comparative analyses of Kickxellomycotina fungi.</title>
        <authorList>
            <person name="Reynolds N.K."/>
            <person name="Stajich J.E."/>
            <person name="Barry K."/>
            <person name="Grigoriev I.V."/>
            <person name="Crous P."/>
            <person name="Smith M.E."/>
        </authorList>
    </citation>
    <scope>NUCLEOTIDE SEQUENCE</scope>
    <source>
        <strain evidence="4">RSA 1196</strain>
    </source>
</reference>
<sequence>ILPEPFINAPYPQSTQSLTPPSGPSLPLLEIAQSSRYSHRMLWSAYLTWVVHKVYDIVPQVTLYTRARVCSHFHQLYSLIVHYSDVPSPIPALSYISGRLAGKSDTVDLELVEQWRNFLGFISATLLRNLDSELLRYRISDVLSDKNMMNINNTSELVKLLKPLFYCENPMIRQAVVHGLGCIHESSYADLIKALHPQMKEVYQVTMLKSSHKSYSTLKRDQKVDRLRGVLVHILRLTARHLSCTRYLEDERLLDYQTAFVDEIGTFLQDAGIQNTWDYQNLRIQFCGLVDVLFYYVSLLPHSTTMFPFKYRHTFFNMFEDWCGFGEHSERTRLREAEMMTNVLEKYVDVLERGTVTSMMEEERTALEGAALRAMATLCRGTISATEDDAKSISGNSPLPQFDISKLFRWIETIFASADRRVHGIARHSLEWLLEFNRAYPQVLEAIIYRCYARDPADKATHGYFFALHKVITTNPHYPYDCHGMLVLALLKMGDMDPGIRRSAFHLVQSLERRFFRDRCYEAFVSAALSPLATLYRHALLGLSATMSERHPHLTNSFIFEVCSRLELVTEPQQRGMLRFLRPWFCNLQLRYCPVTKRLRDPEHCYLIHLFYLTLTLSKKHLGELEQLWSALVYGDNTRNCDMVVGFLIHAVLTRRNPALLEFVKKVVIFLARTNVSTHLVNTIMSYVTPTLMTPSLQMPWLGDIVATDMSDQDKASLEGGHTSACPGQEMFNEQFPVYSEGPLLSPGQIALIMLVELPSEMGWLLRPYLPDLLHPLVLHVDHLYPRVSEFLATLLANFTRYVVLDHHDPLESVDFLLAQVDVDYIRQREGKLSLTDLHRLVYSLSDLFAVTVGLTPNEMRHRWAQVALMWGTRCAVLIMATTSFRIFNVFIPKVSLGMCLEMVSRLSNVMADDTPEVNQFTACILAIFTKALRQIPHDTTEYHASALLALDNGLLDQAFDPQRTRDALIPFLFWVATVCLVSHLEAEYEQGLTMLEPILQNPLWRFPSLHHTEHLLHDKPLHLQAQMGYPIATLAAQRSSSTSLDRVNPADALPEPTPPWSLRDAIRYYYPEKWKQSFPGIFWLLIRGFRFAHQRALCQRMLIQLIPIAADSLVGIQDVAAVLLLVMDFPLLCQAIQQEYTDSEEAELYVEMVAVIVPDVVTGSETARRALLNVCKKFKAHEYYGVKQFIKDIVQLAGNHFPKHTMDMLFLFLFQLPDTPLAHQEMLLQAMEMLVDQYRSYVTGLFDRDDTLAMVNILLSLMASPSLEPKVTNILESLVLRSGNHIAPIFAQQLQPPRPYSNDKATTWHITLPPAGATRAGSRIDAVTTFSWYGFNSKVSREKIRSLLDFLLQGIATHLRSDTPFSDTNPDNTPSPYLDGSSGSISDPSPMSYPESRINSPVPYFGSPLASVAYESSLFSDDSVDAHLPLSEPARSSSVSAGGFQPRITSADDATPSDLVDMTTLDKIIPQLQDLGDFFSTDSTTCT</sequence>
<dbReference type="InterPro" id="IPR029473">
    <property type="entry name" value="MOR2-PAG1_mid"/>
</dbReference>
<feature type="domain" description="Cell morphogenesis central region" evidence="3">
    <location>
        <begin position="851"/>
        <end position="918"/>
    </location>
</feature>
<feature type="compositionally biased region" description="Polar residues" evidence="1">
    <location>
        <begin position="1364"/>
        <end position="1376"/>
    </location>
</feature>
<feature type="domain" description="Cell morphogenesis central region" evidence="3">
    <location>
        <begin position="425"/>
        <end position="650"/>
    </location>
</feature>
<dbReference type="Pfam" id="PF14225">
    <property type="entry name" value="MOR2-PAG1_C"/>
    <property type="match status" value="1"/>
</dbReference>
<dbReference type="InterPro" id="IPR016024">
    <property type="entry name" value="ARM-type_fold"/>
</dbReference>
<feature type="region of interest" description="Disordered" evidence="1">
    <location>
        <begin position="1434"/>
        <end position="1456"/>
    </location>
</feature>
<feature type="compositionally biased region" description="Low complexity" evidence="1">
    <location>
        <begin position="1380"/>
        <end position="1393"/>
    </location>
</feature>
<dbReference type="GO" id="GO:0005938">
    <property type="term" value="C:cell cortex"/>
    <property type="evidence" value="ECO:0007669"/>
    <property type="project" value="TreeGrafter"/>
</dbReference>
<dbReference type="OrthoDB" id="6287725at2759"/>
<dbReference type="InterPro" id="IPR025481">
    <property type="entry name" value="Cell_Morphogen_C"/>
</dbReference>
<comment type="caution">
    <text evidence="4">The sequence shown here is derived from an EMBL/GenBank/DDBJ whole genome shotgun (WGS) entry which is preliminary data.</text>
</comment>
<feature type="domain" description="Cell morphogenesis protein C-terminal" evidence="2">
    <location>
        <begin position="1064"/>
        <end position="1242"/>
    </location>
</feature>